<gene>
    <name evidence="13" type="ORF">MNBD_GAMMA15-195</name>
</gene>
<evidence type="ECO:0000313" key="13">
    <source>
        <dbReference type="EMBL" id="VAW79137.1"/>
    </source>
</evidence>
<dbReference type="EC" id="2.7.7.72" evidence="13"/>
<dbReference type="Pfam" id="PF12627">
    <property type="entry name" value="PolyA_pol_RNAbd"/>
    <property type="match status" value="1"/>
</dbReference>
<dbReference type="Gene3D" id="1.10.3090.10">
    <property type="entry name" value="cca-adding enzyme, domain 2"/>
    <property type="match status" value="1"/>
</dbReference>
<evidence type="ECO:0000256" key="8">
    <source>
        <dbReference type="ARBA" id="ARBA00022840"/>
    </source>
</evidence>
<evidence type="ECO:0000256" key="1">
    <source>
        <dbReference type="ARBA" id="ARBA00001946"/>
    </source>
</evidence>
<dbReference type="Gene3D" id="3.30.460.10">
    <property type="entry name" value="Beta Polymerase, domain 2"/>
    <property type="match status" value="1"/>
</dbReference>
<dbReference type="GO" id="GO:0042245">
    <property type="term" value="P:RNA repair"/>
    <property type="evidence" value="ECO:0007669"/>
    <property type="project" value="UniProtKB-KW"/>
</dbReference>
<accession>A0A3B0YUI7</accession>
<dbReference type="InterPro" id="IPR050124">
    <property type="entry name" value="tRNA_CCA-adding_enzyme"/>
</dbReference>
<evidence type="ECO:0000256" key="10">
    <source>
        <dbReference type="ARBA" id="ARBA00022884"/>
    </source>
</evidence>
<dbReference type="CDD" id="cd05398">
    <property type="entry name" value="NT_ClassII-CCAase"/>
    <property type="match status" value="1"/>
</dbReference>
<keyword evidence="6" id="KW-0547">Nucleotide-binding</keyword>
<dbReference type="InterPro" id="IPR002646">
    <property type="entry name" value="PolA_pol_head_dom"/>
</dbReference>
<keyword evidence="3" id="KW-0819">tRNA processing</keyword>
<evidence type="ECO:0000256" key="5">
    <source>
        <dbReference type="ARBA" id="ARBA00022723"/>
    </source>
</evidence>
<dbReference type="GO" id="GO:0003723">
    <property type="term" value="F:RNA binding"/>
    <property type="evidence" value="ECO:0007669"/>
    <property type="project" value="UniProtKB-KW"/>
</dbReference>
<dbReference type="PANTHER" id="PTHR47545">
    <property type="entry name" value="MULTIFUNCTIONAL CCA PROTEIN"/>
    <property type="match status" value="1"/>
</dbReference>
<evidence type="ECO:0000256" key="7">
    <source>
        <dbReference type="ARBA" id="ARBA00022800"/>
    </source>
</evidence>
<keyword evidence="9" id="KW-0460">Magnesium</keyword>
<dbReference type="PANTHER" id="PTHR47545:SF1">
    <property type="entry name" value="MULTIFUNCTIONAL CCA PROTEIN"/>
    <property type="match status" value="1"/>
</dbReference>
<dbReference type="SUPFAM" id="SSF81301">
    <property type="entry name" value="Nucleotidyltransferase"/>
    <property type="match status" value="1"/>
</dbReference>
<evidence type="ECO:0000259" key="12">
    <source>
        <dbReference type="Pfam" id="PF12627"/>
    </source>
</evidence>
<evidence type="ECO:0000256" key="6">
    <source>
        <dbReference type="ARBA" id="ARBA00022741"/>
    </source>
</evidence>
<dbReference type="GO" id="GO:0001680">
    <property type="term" value="P:tRNA 3'-terminal CCA addition"/>
    <property type="evidence" value="ECO:0007669"/>
    <property type="project" value="InterPro"/>
</dbReference>
<dbReference type="InterPro" id="IPR012006">
    <property type="entry name" value="CCA_bact"/>
</dbReference>
<keyword evidence="7" id="KW-0692">RNA repair</keyword>
<keyword evidence="8" id="KW-0067">ATP-binding</keyword>
<comment type="cofactor">
    <cofactor evidence="1">
        <name>Mg(2+)</name>
        <dbReference type="ChEBI" id="CHEBI:18420"/>
    </cofactor>
</comment>
<feature type="domain" description="Poly A polymerase head" evidence="11">
    <location>
        <begin position="3"/>
        <end position="122"/>
    </location>
</feature>
<dbReference type="PIRSF" id="PIRSF000813">
    <property type="entry name" value="CCA_bact"/>
    <property type="match status" value="1"/>
</dbReference>
<dbReference type="GO" id="GO:0046872">
    <property type="term" value="F:metal ion binding"/>
    <property type="evidence" value="ECO:0007669"/>
    <property type="project" value="UniProtKB-KW"/>
</dbReference>
<dbReference type="Pfam" id="PF01743">
    <property type="entry name" value="PolyA_pol"/>
    <property type="match status" value="1"/>
</dbReference>
<proteinExistence type="inferred from homology"/>
<sequence>MKIYLVGGAVRDKLLKLPVSERDWVVVGASPQEMLDLGYKQVGKDFPVFLHPETKEEYALARTERKTGPGYTGFDFHAAADVTLEEDLVRRDLTINAIAESTEGELIDPYGGQDDLAAGRLRHVSPAFSEDPVRVLRVARFAARFGQYGFSVAHDTNALMRNMVADGEVNHLVPERVWAELCKALATDTPEKFFTVLHGCNALTILFPEIAAAYESNSGAHKAQNLPAALEALRDSAAKTNDTHIRFAVLLVSLQPDQTTEQRIATTEALCKRFRIPGDYLKLAVSAIQLERNITDNNPEELLEAMESTRAFNDPTCWNRMLKTCTITHHIDSARAELLDTVKQKSSSVNAACLEDKSLKGPAVGAAIRELRCRIIESILLQQ</sequence>
<protein>
    <submittedName>
        <fullName evidence="13">CCA tRNA nucleotidyltransferase</fullName>
        <ecNumber evidence="13">2.7.7.72</ecNumber>
    </submittedName>
</protein>
<feature type="domain" description="tRNA nucleotidyltransferase/poly(A) polymerase RNA and SrmB- binding" evidence="12">
    <location>
        <begin position="149"/>
        <end position="213"/>
    </location>
</feature>
<name>A0A3B0YUI7_9ZZZZ</name>
<keyword evidence="5" id="KW-0479">Metal-binding</keyword>
<dbReference type="HAMAP" id="MF_01262">
    <property type="entry name" value="CCA_bact_type2"/>
    <property type="match status" value="1"/>
</dbReference>
<evidence type="ECO:0000256" key="3">
    <source>
        <dbReference type="ARBA" id="ARBA00022694"/>
    </source>
</evidence>
<keyword evidence="10" id="KW-0694">RNA-binding</keyword>
<dbReference type="EMBL" id="UOFN01000107">
    <property type="protein sequence ID" value="VAW79137.1"/>
    <property type="molecule type" value="Genomic_DNA"/>
</dbReference>
<dbReference type="GO" id="GO:0005524">
    <property type="term" value="F:ATP binding"/>
    <property type="evidence" value="ECO:0007669"/>
    <property type="project" value="UniProtKB-KW"/>
</dbReference>
<dbReference type="AlphaFoldDB" id="A0A3B0YUI7"/>
<evidence type="ECO:0000256" key="2">
    <source>
        <dbReference type="ARBA" id="ARBA00022679"/>
    </source>
</evidence>
<evidence type="ECO:0000256" key="4">
    <source>
        <dbReference type="ARBA" id="ARBA00022695"/>
    </source>
</evidence>
<keyword evidence="2 13" id="KW-0808">Transferase</keyword>
<dbReference type="InterPro" id="IPR043519">
    <property type="entry name" value="NT_sf"/>
</dbReference>
<evidence type="ECO:0000256" key="9">
    <source>
        <dbReference type="ARBA" id="ARBA00022842"/>
    </source>
</evidence>
<dbReference type="InterPro" id="IPR032828">
    <property type="entry name" value="PolyA_RNA-bd"/>
</dbReference>
<dbReference type="GO" id="GO:0004810">
    <property type="term" value="F:CCA tRNA nucleotidyltransferase activity"/>
    <property type="evidence" value="ECO:0007669"/>
    <property type="project" value="UniProtKB-EC"/>
</dbReference>
<dbReference type="SUPFAM" id="SSF81891">
    <property type="entry name" value="Poly A polymerase C-terminal region-like"/>
    <property type="match status" value="1"/>
</dbReference>
<organism evidence="13">
    <name type="scientific">hydrothermal vent metagenome</name>
    <dbReference type="NCBI Taxonomy" id="652676"/>
    <lineage>
        <taxon>unclassified sequences</taxon>
        <taxon>metagenomes</taxon>
        <taxon>ecological metagenomes</taxon>
    </lineage>
</organism>
<keyword evidence="4 13" id="KW-0548">Nucleotidyltransferase</keyword>
<evidence type="ECO:0000259" key="11">
    <source>
        <dbReference type="Pfam" id="PF01743"/>
    </source>
</evidence>
<reference evidence="13" key="1">
    <citation type="submission" date="2018-06" db="EMBL/GenBank/DDBJ databases">
        <authorList>
            <person name="Zhirakovskaya E."/>
        </authorList>
    </citation>
    <scope>NUCLEOTIDE SEQUENCE</scope>
</reference>